<evidence type="ECO:0000259" key="9">
    <source>
        <dbReference type="PROSITE" id="PS50905"/>
    </source>
</evidence>
<comment type="function">
    <text evidence="6">May alleviate iron toxicity in the presence of oxygen.</text>
</comment>
<evidence type="ECO:0000256" key="2">
    <source>
        <dbReference type="ARBA" id="ARBA00022434"/>
    </source>
</evidence>
<keyword evidence="3 7" id="KW-0479">Metal-binding</keyword>
<gene>
    <name evidence="10" type="ORF">C5O23_06820</name>
</gene>
<dbReference type="GO" id="GO:0042802">
    <property type="term" value="F:identical protein binding"/>
    <property type="evidence" value="ECO:0007669"/>
    <property type="project" value="UniProtKB-ARBA"/>
</dbReference>
<keyword evidence="2 8" id="KW-0409">Iron storage</keyword>
<feature type="domain" description="Ferritin-like diiron" evidence="9">
    <location>
        <begin position="1"/>
        <end position="145"/>
    </location>
</feature>
<reference evidence="11" key="1">
    <citation type="submission" date="2018-02" db="EMBL/GenBank/DDBJ databases">
        <authorList>
            <person name="Clavel T."/>
            <person name="Strowig T."/>
        </authorList>
    </citation>
    <scope>NUCLEOTIDE SEQUENCE [LARGE SCALE GENOMIC DNA]</scope>
    <source>
        <strain evidence="11">DSM 103720</strain>
    </source>
</reference>
<evidence type="ECO:0000256" key="5">
    <source>
        <dbReference type="ARBA" id="ARBA00023004"/>
    </source>
</evidence>
<evidence type="ECO:0000313" key="10">
    <source>
        <dbReference type="EMBL" id="PWB02360.1"/>
    </source>
</evidence>
<comment type="similarity">
    <text evidence="1 8">Belongs to the ferritin family. Prokaryotic subfamily.</text>
</comment>
<keyword evidence="8" id="KW-0963">Cytoplasm</keyword>
<comment type="catalytic activity">
    <reaction evidence="8">
        <text>4 Fe(2+) + O2 + 6 H2O = 4 iron(III) oxide-hydroxide + 12 H(+)</text>
        <dbReference type="Rhea" id="RHEA:11972"/>
        <dbReference type="ChEBI" id="CHEBI:15377"/>
        <dbReference type="ChEBI" id="CHEBI:15378"/>
        <dbReference type="ChEBI" id="CHEBI:15379"/>
        <dbReference type="ChEBI" id="CHEBI:29033"/>
        <dbReference type="ChEBI" id="CHEBI:78619"/>
        <dbReference type="EC" id="1.16.3.2"/>
    </reaction>
</comment>
<dbReference type="PANTHER" id="PTHR11431">
    <property type="entry name" value="FERRITIN"/>
    <property type="match status" value="1"/>
</dbReference>
<dbReference type="InterPro" id="IPR001519">
    <property type="entry name" value="Ferritin"/>
</dbReference>
<feature type="binding site" evidence="7">
    <location>
        <position position="94"/>
    </location>
    <ligand>
        <name>Fe cation</name>
        <dbReference type="ChEBI" id="CHEBI:24875"/>
        <label>1</label>
    </ligand>
</feature>
<dbReference type="Proteomes" id="UP000244905">
    <property type="component" value="Unassembled WGS sequence"/>
</dbReference>
<dbReference type="Gene3D" id="1.20.1260.10">
    <property type="match status" value="1"/>
</dbReference>
<feature type="binding site" evidence="7">
    <location>
        <position position="17"/>
    </location>
    <ligand>
        <name>Fe cation</name>
        <dbReference type="ChEBI" id="CHEBI:24875"/>
        <label>1</label>
    </ligand>
</feature>
<dbReference type="GeneID" id="82526055"/>
<dbReference type="EC" id="1.16.3.2" evidence="8"/>
<organism evidence="10 11">
    <name type="scientific">Duncaniella muris</name>
    <dbReference type="NCBI Taxonomy" id="2094150"/>
    <lineage>
        <taxon>Bacteria</taxon>
        <taxon>Pseudomonadati</taxon>
        <taxon>Bacteroidota</taxon>
        <taxon>Bacteroidia</taxon>
        <taxon>Bacteroidales</taxon>
        <taxon>Muribaculaceae</taxon>
        <taxon>Duncaniella</taxon>
    </lineage>
</organism>
<comment type="function">
    <text evidence="8">Iron-storage protein.</text>
</comment>
<accession>A0A2V1IQT4</accession>
<evidence type="ECO:0000256" key="8">
    <source>
        <dbReference type="RuleBase" id="RU361145"/>
    </source>
</evidence>
<dbReference type="RefSeq" id="WP_107032203.1">
    <property type="nucleotide sequence ID" value="NZ_CAJSYL010000001.1"/>
</dbReference>
<sequence>MLNNKVQDAINAQINAEFWSAYLYLSMSLHFQAEGMPGVANWFKIQFQEEQAHATIFMNYVNQRGGRVELKAIEAVPTSWASPLEAFKSTLEHEKKVTALINDLYALAEAEKDYATRDRLNWFISEQVEEEDNCRTLIDKYSLIGNDGMGLYMLDQELGSRTYTAPSILSE</sequence>
<feature type="binding site" evidence="7">
    <location>
        <position position="53"/>
    </location>
    <ligand>
        <name>Fe cation</name>
        <dbReference type="ChEBI" id="CHEBI:24875"/>
        <label>1</label>
    </ligand>
</feature>
<dbReference type="PROSITE" id="PS50905">
    <property type="entry name" value="FERRITIN_LIKE"/>
    <property type="match status" value="1"/>
</dbReference>
<dbReference type="GO" id="GO:0008199">
    <property type="term" value="F:ferric iron binding"/>
    <property type="evidence" value="ECO:0007669"/>
    <property type="project" value="InterPro"/>
</dbReference>
<dbReference type="GO" id="GO:0008198">
    <property type="term" value="F:ferrous iron binding"/>
    <property type="evidence" value="ECO:0007669"/>
    <property type="project" value="TreeGrafter"/>
</dbReference>
<proteinExistence type="inferred from homology"/>
<keyword evidence="4" id="KW-0560">Oxidoreductase</keyword>
<evidence type="ECO:0000256" key="1">
    <source>
        <dbReference type="ARBA" id="ARBA00006950"/>
    </source>
</evidence>
<evidence type="ECO:0000256" key="4">
    <source>
        <dbReference type="ARBA" id="ARBA00023002"/>
    </source>
</evidence>
<keyword evidence="11" id="KW-1185">Reference proteome</keyword>
<evidence type="ECO:0000256" key="6">
    <source>
        <dbReference type="ARBA" id="ARBA00054546"/>
    </source>
</evidence>
<feature type="binding site" evidence="7">
    <location>
        <position position="127"/>
    </location>
    <ligand>
        <name>Fe cation</name>
        <dbReference type="ChEBI" id="CHEBI:24875"/>
        <label>1</label>
    </ligand>
</feature>
<dbReference type="GO" id="GO:0004322">
    <property type="term" value="F:ferroxidase activity"/>
    <property type="evidence" value="ECO:0007669"/>
    <property type="project" value="TreeGrafter"/>
</dbReference>
<dbReference type="InterPro" id="IPR041719">
    <property type="entry name" value="Ferritin_prok"/>
</dbReference>
<dbReference type="Pfam" id="PF00210">
    <property type="entry name" value="Ferritin"/>
    <property type="match status" value="1"/>
</dbReference>
<evidence type="ECO:0000313" key="11">
    <source>
        <dbReference type="Proteomes" id="UP000244905"/>
    </source>
</evidence>
<dbReference type="GO" id="GO:0006826">
    <property type="term" value="P:iron ion transport"/>
    <property type="evidence" value="ECO:0007669"/>
    <property type="project" value="InterPro"/>
</dbReference>
<dbReference type="FunFam" id="1.20.1260.10:FF:000001">
    <property type="entry name" value="Non-heme ferritin"/>
    <property type="match status" value="1"/>
</dbReference>
<comment type="subcellular location">
    <subcellularLocation>
        <location evidence="8">Cytoplasm</location>
    </subcellularLocation>
</comment>
<dbReference type="GO" id="GO:0006879">
    <property type="term" value="P:intracellular iron ion homeostasis"/>
    <property type="evidence" value="ECO:0007669"/>
    <property type="project" value="UniProtKB-KW"/>
</dbReference>
<comment type="caution">
    <text evidence="10">The sequence shown here is derived from an EMBL/GenBank/DDBJ whole genome shotgun (WGS) entry which is preliminary data.</text>
</comment>
<dbReference type="PANTHER" id="PTHR11431:SF127">
    <property type="entry name" value="BACTERIAL NON-HEME FERRITIN"/>
    <property type="match status" value="1"/>
</dbReference>
<keyword evidence="5 7" id="KW-0408">Iron</keyword>
<protein>
    <recommendedName>
        <fullName evidence="8">Ferritin</fullName>
        <ecNumber evidence="8">1.16.3.2</ecNumber>
    </recommendedName>
</protein>
<dbReference type="GO" id="GO:0005829">
    <property type="term" value="C:cytosol"/>
    <property type="evidence" value="ECO:0007669"/>
    <property type="project" value="TreeGrafter"/>
</dbReference>
<dbReference type="SUPFAM" id="SSF47240">
    <property type="entry name" value="Ferritin-like"/>
    <property type="match status" value="1"/>
</dbReference>
<dbReference type="EMBL" id="PUEC01000013">
    <property type="protein sequence ID" value="PWB02360.1"/>
    <property type="molecule type" value="Genomic_DNA"/>
</dbReference>
<feature type="binding site" evidence="7">
    <location>
        <position position="50"/>
    </location>
    <ligand>
        <name>Fe cation</name>
        <dbReference type="ChEBI" id="CHEBI:24875"/>
        <label>1</label>
    </ligand>
</feature>
<dbReference type="InterPro" id="IPR009040">
    <property type="entry name" value="Ferritin-like_diiron"/>
</dbReference>
<dbReference type="AlphaFoldDB" id="A0A2V1IQT4"/>
<evidence type="ECO:0000256" key="7">
    <source>
        <dbReference type="PIRSR" id="PIRSR601519-1"/>
    </source>
</evidence>
<dbReference type="CDD" id="cd01055">
    <property type="entry name" value="Nonheme_Ferritin"/>
    <property type="match status" value="1"/>
</dbReference>
<dbReference type="InterPro" id="IPR009078">
    <property type="entry name" value="Ferritin-like_SF"/>
</dbReference>
<name>A0A2V1IQT4_9BACT</name>
<dbReference type="InterPro" id="IPR012347">
    <property type="entry name" value="Ferritin-like"/>
</dbReference>
<dbReference type="InterPro" id="IPR008331">
    <property type="entry name" value="Ferritin_DPS_dom"/>
</dbReference>
<evidence type="ECO:0000256" key="3">
    <source>
        <dbReference type="ARBA" id="ARBA00022723"/>
    </source>
</evidence>